<feature type="compositionally biased region" description="Low complexity" evidence="3">
    <location>
        <begin position="408"/>
        <end position="417"/>
    </location>
</feature>
<keyword evidence="6" id="KW-1185">Reference proteome</keyword>
<feature type="compositionally biased region" description="Polar residues" evidence="3">
    <location>
        <begin position="560"/>
        <end position="580"/>
    </location>
</feature>
<dbReference type="GeneID" id="85225358"/>
<feature type="compositionally biased region" description="Pro residues" evidence="3">
    <location>
        <begin position="726"/>
        <end position="735"/>
    </location>
</feature>
<evidence type="ECO:0000256" key="2">
    <source>
        <dbReference type="PROSITE-ProRule" id="PRU00192"/>
    </source>
</evidence>
<feature type="compositionally biased region" description="Low complexity" evidence="3">
    <location>
        <begin position="179"/>
        <end position="222"/>
    </location>
</feature>
<feature type="compositionally biased region" description="Low complexity" evidence="3">
    <location>
        <begin position="952"/>
        <end position="977"/>
    </location>
</feature>
<feature type="compositionally biased region" description="Pro residues" evidence="3">
    <location>
        <begin position="764"/>
        <end position="777"/>
    </location>
</feature>
<feature type="compositionally biased region" description="Pro residues" evidence="3">
    <location>
        <begin position="299"/>
        <end position="312"/>
    </location>
</feature>
<feature type="region of interest" description="Disordered" evidence="3">
    <location>
        <begin position="63"/>
        <end position="102"/>
    </location>
</feature>
<sequence>MSFPAYVQSIVKYKSPHPQDLSFVKGATIRVLGLAERPTDDDDDDDEEDRWYIGELIDRSRKGQFPASLVTPVDAPREEQEDAAAVKTAAPPNLDSTAAPAPVAVPLSTLPTSAIAPETSGADDVAPSVPKEQDTVPGLEHAMQHASLSDTAAPSGAHVPVPEAPTAGERAPQVAPGLESVPASEPSDVPAVAAPAPSVPESATSPTTAPEVAPAAPATQTEPEPKAALAEEPKASEAAAPAAPKEPASEAPPQAARVPDADAPDPSRMSLRDRIAAFNKSAEKAPPPIPKGKPGGWKRPPPPENGQKPPMPATAEAAIPAAAPPPHATADPTEVDAVRNDTSGSFSASDAKSSIKMSLKERMAALQRTDAEAKAAAPPPPRKLSRDVPVEEAGAEAEEPSEDEAARRAALAQRMARMGGQRMGPFGGAAPPKEAPKDDEALREPEAPADAQDEPVAEREEAPEATSPETLVVPRRTAAPRTRRAKAEPQAAAAQVPVPTYEAADAGSDQAANVGAAETSAPAVPGAMPGAEPAAEDAQAESVTKTTQQPTAEAAATGAVLSQTVPTEATSTEAVPTDPSTKALKDESAAEPFAPDISEPLQTSSAREPEAAVTAVTQAPTEAPFARAAPHPTETVQESQPPSDLSPYATEATATEPTSAPAPTPSDTLASVLDEPQQDYNVLHGSNAAPFPSTQDAPVIPAEVLHGPTPGIEDARAAEVHRAPSTLPPKVPPMYPTNDAILPTSVPNTSNHLPPSEPLARYAPPAPTTAPLVPPTEPLGSTDIAPSIGAPVVGPTPGMAHIPQMETPPIVTPDVVPQARAVPPPRSVPPPSLRRQSGPEPISAHVTPLDLKTDDEADDFSSQRAQLEQLLGESGGSALPYVSQNAPHAEQEPAATEAPSFSRVTRIDPSKEGAQEQPPAQTSRTLDAPSQGASLLRANSNRSTHAAPMFVPSPSDLSFPSTSPTFPSPLLIPSEIPEAPKEEAAPQEAPLSEAEQESERRAAIAQRLARMGGQRIAGLPGMPPPPQRQSVPETEAIPPPATPSSPPEAPVVPQEPVMPEVPAAATPDTSSTHPRRPVRRAPTLPPNHQAADEAVSPATAVGTDVLGESTAPPARAPPSRPPPTRAPPPPAASGPSPYAEDA</sequence>
<accession>A0AAF0JF98</accession>
<organism evidence="5 6">
    <name type="scientific">Malassezia japonica</name>
    <dbReference type="NCBI Taxonomy" id="223818"/>
    <lineage>
        <taxon>Eukaryota</taxon>
        <taxon>Fungi</taxon>
        <taxon>Dikarya</taxon>
        <taxon>Basidiomycota</taxon>
        <taxon>Ustilaginomycotina</taxon>
        <taxon>Malasseziomycetes</taxon>
        <taxon>Malasseziales</taxon>
        <taxon>Malasseziaceae</taxon>
        <taxon>Malassezia</taxon>
    </lineage>
</organism>
<evidence type="ECO:0000256" key="3">
    <source>
        <dbReference type="SAM" id="MobiDB-lite"/>
    </source>
</evidence>
<feature type="domain" description="SH3" evidence="4">
    <location>
        <begin position="2"/>
        <end position="75"/>
    </location>
</feature>
<feature type="compositionally biased region" description="Low complexity" evidence="3">
    <location>
        <begin position="521"/>
        <end position="533"/>
    </location>
</feature>
<feature type="compositionally biased region" description="Low complexity" evidence="3">
    <location>
        <begin position="236"/>
        <end position="258"/>
    </location>
</feature>
<feature type="compositionally biased region" description="Basic and acidic residues" evidence="3">
    <location>
        <begin position="434"/>
        <end position="446"/>
    </location>
</feature>
<reference evidence="5" key="1">
    <citation type="submission" date="2023-03" db="EMBL/GenBank/DDBJ databases">
        <title>Mating type loci evolution in Malassezia.</title>
        <authorList>
            <person name="Coelho M.A."/>
        </authorList>
    </citation>
    <scope>NUCLEOTIDE SEQUENCE</scope>
    <source>
        <strain evidence="5">CBS 9431</strain>
    </source>
</reference>
<dbReference type="CDD" id="cd00174">
    <property type="entry name" value="SH3"/>
    <property type="match status" value="1"/>
</dbReference>
<evidence type="ECO:0000313" key="5">
    <source>
        <dbReference type="EMBL" id="WFD38746.1"/>
    </source>
</evidence>
<feature type="compositionally biased region" description="Pro residues" evidence="3">
    <location>
        <begin position="822"/>
        <end position="832"/>
    </location>
</feature>
<dbReference type="InterPro" id="IPR036028">
    <property type="entry name" value="SH3-like_dom_sf"/>
</dbReference>
<feature type="compositionally biased region" description="Basic and acidic residues" evidence="3">
    <location>
        <begin position="358"/>
        <end position="373"/>
    </location>
</feature>
<feature type="compositionally biased region" description="Low complexity" evidence="3">
    <location>
        <begin position="1133"/>
        <end position="1142"/>
    </location>
</feature>
<evidence type="ECO:0000313" key="6">
    <source>
        <dbReference type="Proteomes" id="UP001217754"/>
    </source>
</evidence>
<feature type="compositionally biased region" description="Pro residues" evidence="3">
    <location>
        <begin position="1114"/>
        <end position="1132"/>
    </location>
</feature>
<protein>
    <submittedName>
        <fullName evidence="5">Assembly of actin patch protein</fullName>
    </submittedName>
</protein>
<evidence type="ECO:0000256" key="1">
    <source>
        <dbReference type="ARBA" id="ARBA00022443"/>
    </source>
</evidence>
<dbReference type="SMART" id="SM00326">
    <property type="entry name" value="SH3"/>
    <property type="match status" value="1"/>
</dbReference>
<dbReference type="InterPro" id="IPR001452">
    <property type="entry name" value="SH3_domain"/>
</dbReference>
<dbReference type="AlphaFoldDB" id="A0AAF0JF98"/>
<dbReference type="RefSeq" id="XP_060121643.1">
    <property type="nucleotide sequence ID" value="XM_060265660.1"/>
</dbReference>
<feature type="compositionally biased region" description="Basic and acidic residues" evidence="3">
    <location>
        <begin position="223"/>
        <end position="235"/>
    </location>
</feature>
<feature type="compositionally biased region" description="Low complexity" evidence="3">
    <location>
        <begin position="1051"/>
        <end position="1067"/>
    </location>
</feature>
<feature type="compositionally biased region" description="Acidic residues" evidence="3">
    <location>
        <begin position="393"/>
        <end position="403"/>
    </location>
</feature>
<feature type="compositionally biased region" description="Polar residues" evidence="3">
    <location>
        <begin position="634"/>
        <end position="643"/>
    </location>
</feature>
<feature type="compositionally biased region" description="Low complexity" evidence="3">
    <location>
        <begin position="488"/>
        <end position="499"/>
    </location>
</feature>
<name>A0AAF0JF98_9BASI</name>
<dbReference type="Gene3D" id="2.30.30.40">
    <property type="entry name" value="SH3 Domains"/>
    <property type="match status" value="1"/>
</dbReference>
<evidence type="ECO:0000259" key="4">
    <source>
        <dbReference type="PROSITE" id="PS50002"/>
    </source>
</evidence>
<feature type="compositionally biased region" description="Pro residues" evidence="3">
    <location>
        <begin position="1037"/>
        <end position="1050"/>
    </location>
</feature>
<dbReference type="SUPFAM" id="SSF50044">
    <property type="entry name" value="SH3-domain"/>
    <property type="match status" value="1"/>
</dbReference>
<proteinExistence type="predicted"/>
<feature type="compositionally biased region" description="Low complexity" evidence="3">
    <location>
        <begin position="544"/>
        <end position="559"/>
    </location>
</feature>
<keyword evidence="1 2" id="KW-0728">SH3 domain</keyword>
<dbReference type="PROSITE" id="PS50002">
    <property type="entry name" value="SH3"/>
    <property type="match status" value="1"/>
</dbReference>
<dbReference type="Proteomes" id="UP001217754">
    <property type="component" value="Chromosome 2"/>
</dbReference>
<feature type="compositionally biased region" description="Polar residues" evidence="3">
    <location>
        <begin position="931"/>
        <end position="944"/>
    </location>
</feature>
<feature type="compositionally biased region" description="Low complexity" evidence="3">
    <location>
        <begin position="646"/>
        <end position="661"/>
    </location>
</feature>
<gene>
    <name evidence="5" type="primary">BBC1</name>
    <name evidence="5" type="ORF">MJAP1_001709</name>
</gene>
<feature type="compositionally biased region" description="Low complexity" evidence="3">
    <location>
        <begin position="343"/>
        <end position="354"/>
    </location>
</feature>
<dbReference type="EMBL" id="CP119959">
    <property type="protein sequence ID" value="WFD38746.1"/>
    <property type="molecule type" value="Genomic_DNA"/>
</dbReference>
<feature type="region of interest" description="Disordered" evidence="3">
    <location>
        <begin position="114"/>
        <end position="695"/>
    </location>
</feature>
<feature type="compositionally biased region" description="Basic and acidic residues" evidence="3">
    <location>
        <begin position="905"/>
        <end position="914"/>
    </location>
</feature>
<feature type="region of interest" description="Disordered" evidence="3">
    <location>
        <begin position="724"/>
        <end position="1142"/>
    </location>
</feature>